<organism evidence="1">
    <name type="scientific">uncultured Desulfobacterium sp</name>
    <dbReference type="NCBI Taxonomy" id="201089"/>
    <lineage>
        <taxon>Bacteria</taxon>
        <taxon>Pseudomonadati</taxon>
        <taxon>Thermodesulfobacteriota</taxon>
        <taxon>Desulfobacteria</taxon>
        <taxon>Desulfobacterales</taxon>
        <taxon>Desulfobacteriaceae</taxon>
        <taxon>Desulfobacterium</taxon>
        <taxon>environmental samples</taxon>
    </lineage>
</organism>
<dbReference type="AlphaFoldDB" id="E1YMA3"/>
<accession>E1YMA3</accession>
<protein>
    <submittedName>
        <fullName evidence="1">Uncharacterized protein</fullName>
    </submittedName>
</protein>
<name>E1YMA3_9BACT</name>
<evidence type="ECO:0000313" key="1">
    <source>
        <dbReference type="EMBL" id="CBX31236.1"/>
    </source>
</evidence>
<reference evidence="1" key="1">
    <citation type="journal article" date="2011" name="Environ. Microbiol.">
        <title>Genomic insights into the metabolic potential of the polycyclic aromatic hydrocarbon degrading sulfate-reducing Deltaproteobacterium N47.</title>
        <authorList>
            <person name="Bergmann F."/>
            <person name="Selesi D."/>
            <person name="Weinmaier T."/>
            <person name="Tischler P."/>
            <person name="Rattei T."/>
            <person name="Meckenstock R.U."/>
        </authorList>
    </citation>
    <scope>NUCLEOTIDE SEQUENCE</scope>
</reference>
<proteinExistence type="predicted"/>
<dbReference type="EMBL" id="FR695877">
    <property type="protein sequence ID" value="CBX31236.1"/>
    <property type="molecule type" value="Genomic_DNA"/>
</dbReference>
<sequence length="68" mass="7529">MTQFIAETSIKNGGITLSKIPLKENTKVKVVLIPKADLKSMSFVAARKLTKIIKGNLSEDTIAERDQR</sequence>
<gene>
    <name evidence="1" type="ORF">N47_E47480</name>
</gene>